<name>A0A9Q1IKB4_SYNKA</name>
<proteinExistence type="predicted"/>
<reference evidence="1" key="1">
    <citation type="journal article" date="2023" name="Science">
        <title>Genome structures resolve the early diversification of teleost fishes.</title>
        <authorList>
            <person name="Parey E."/>
            <person name="Louis A."/>
            <person name="Montfort J."/>
            <person name="Bouchez O."/>
            <person name="Roques C."/>
            <person name="Iampietro C."/>
            <person name="Lluch J."/>
            <person name="Castinel A."/>
            <person name="Donnadieu C."/>
            <person name="Desvignes T."/>
            <person name="Floi Bucao C."/>
            <person name="Jouanno E."/>
            <person name="Wen M."/>
            <person name="Mejri S."/>
            <person name="Dirks R."/>
            <person name="Jansen H."/>
            <person name="Henkel C."/>
            <person name="Chen W.J."/>
            <person name="Zahm M."/>
            <person name="Cabau C."/>
            <person name="Klopp C."/>
            <person name="Thompson A.W."/>
            <person name="Robinson-Rechavi M."/>
            <person name="Braasch I."/>
            <person name="Lecointre G."/>
            <person name="Bobe J."/>
            <person name="Postlethwait J.H."/>
            <person name="Berthelot C."/>
            <person name="Roest Crollius H."/>
            <person name="Guiguen Y."/>
        </authorList>
    </citation>
    <scope>NUCLEOTIDE SEQUENCE</scope>
    <source>
        <strain evidence="1">WJC10195</strain>
    </source>
</reference>
<dbReference type="AlphaFoldDB" id="A0A9Q1IKB4"/>
<keyword evidence="2" id="KW-1185">Reference proteome</keyword>
<dbReference type="EMBL" id="JAINUF010000014">
    <property type="protein sequence ID" value="KAJ8342614.1"/>
    <property type="molecule type" value="Genomic_DNA"/>
</dbReference>
<sequence>MKVSLGLVPWTGPEVIAARGWVFFFLRLPVSGPRWRPVSIINESRFREESQAFRPQLTNPHKQATEVPTLLNAGCYHSDKRTDG</sequence>
<dbReference type="Proteomes" id="UP001152622">
    <property type="component" value="Chromosome 14"/>
</dbReference>
<gene>
    <name evidence="1" type="ORF">SKAU_G00325420</name>
</gene>
<comment type="caution">
    <text evidence="1">The sequence shown here is derived from an EMBL/GenBank/DDBJ whole genome shotgun (WGS) entry which is preliminary data.</text>
</comment>
<evidence type="ECO:0000313" key="2">
    <source>
        <dbReference type="Proteomes" id="UP001152622"/>
    </source>
</evidence>
<organism evidence="1 2">
    <name type="scientific">Synaphobranchus kaupii</name>
    <name type="common">Kaup's arrowtooth eel</name>
    <dbReference type="NCBI Taxonomy" id="118154"/>
    <lineage>
        <taxon>Eukaryota</taxon>
        <taxon>Metazoa</taxon>
        <taxon>Chordata</taxon>
        <taxon>Craniata</taxon>
        <taxon>Vertebrata</taxon>
        <taxon>Euteleostomi</taxon>
        <taxon>Actinopterygii</taxon>
        <taxon>Neopterygii</taxon>
        <taxon>Teleostei</taxon>
        <taxon>Anguilliformes</taxon>
        <taxon>Synaphobranchidae</taxon>
        <taxon>Synaphobranchus</taxon>
    </lineage>
</organism>
<evidence type="ECO:0000313" key="1">
    <source>
        <dbReference type="EMBL" id="KAJ8342614.1"/>
    </source>
</evidence>
<protein>
    <submittedName>
        <fullName evidence="1">Uncharacterized protein</fullName>
    </submittedName>
</protein>
<accession>A0A9Q1IKB4</accession>